<feature type="domain" description="N-acetyltransferase" evidence="3">
    <location>
        <begin position="160"/>
        <end position="301"/>
    </location>
</feature>
<dbReference type="PROSITE" id="PS51186">
    <property type="entry name" value="GNAT"/>
    <property type="match status" value="1"/>
</dbReference>
<dbReference type="Pfam" id="PF00583">
    <property type="entry name" value="Acetyltransf_1"/>
    <property type="match status" value="1"/>
</dbReference>
<protein>
    <submittedName>
        <fullName evidence="4">GNAT family N-acetyltransferase</fullName>
    </submittedName>
</protein>
<dbReference type="GO" id="GO:0016747">
    <property type="term" value="F:acyltransferase activity, transferring groups other than amino-acyl groups"/>
    <property type="evidence" value="ECO:0007669"/>
    <property type="project" value="InterPro"/>
</dbReference>
<reference evidence="4 5" key="1">
    <citation type="submission" date="2020-10" db="EMBL/GenBank/DDBJ databases">
        <title>Wide distribution of Phycisphaera-like planctomycetes from WD2101 soil group in peatlands and genome analysis of the first cultivated representative.</title>
        <authorList>
            <person name="Dedysh S.N."/>
            <person name="Beletsky A.V."/>
            <person name="Ivanova A."/>
            <person name="Kulichevskaya I.S."/>
            <person name="Suzina N.E."/>
            <person name="Philippov D.A."/>
            <person name="Rakitin A.L."/>
            <person name="Mardanov A.V."/>
            <person name="Ravin N.V."/>
        </authorList>
    </citation>
    <scope>NUCLEOTIDE SEQUENCE [LARGE SCALE GENOMIC DNA]</scope>
    <source>
        <strain evidence="4 5">M1803</strain>
    </source>
</reference>
<name>A0A7M2WWS1_9BACT</name>
<dbReference type="KEGG" id="hbs:IPV69_24245"/>
<proteinExistence type="predicted"/>
<dbReference type="SUPFAM" id="SSF55729">
    <property type="entry name" value="Acyl-CoA N-acyltransferases (Nat)"/>
    <property type="match status" value="1"/>
</dbReference>
<evidence type="ECO:0000313" key="4">
    <source>
        <dbReference type="EMBL" id="QOV89281.1"/>
    </source>
</evidence>
<dbReference type="PANTHER" id="PTHR43420">
    <property type="entry name" value="ACETYLTRANSFERASE"/>
    <property type="match status" value="1"/>
</dbReference>
<dbReference type="CDD" id="cd04301">
    <property type="entry name" value="NAT_SF"/>
    <property type="match status" value="1"/>
</dbReference>
<dbReference type="AlphaFoldDB" id="A0A7M2WWS1"/>
<organism evidence="4 5">
    <name type="scientific">Humisphaera borealis</name>
    <dbReference type="NCBI Taxonomy" id="2807512"/>
    <lineage>
        <taxon>Bacteria</taxon>
        <taxon>Pseudomonadati</taxon>
        <taxon>Planctomycetota</taxon>
        <taxon>Phycisphaerae</taxon>
        <taxon>Tepidisphaerales</taxon>
        <taxon>Tepidisphaeraceae</taxon>
        <taxon>Humisphaera</taxon>
    </lineage>
</organism>
<dbReference type="InterPro" id="IPR000182">
    <property type="entry name" value="GNAT_dom"/>
</dbReference>
<dbReference type="InterPro" id="IPR050680">
    <property type="entry name" value="YpeA/RimI_acetyltransf"/>
</dbReference>
<keyword evidence="2" id="KW-0012">Acyltransferase</keyword>
<dbReference type="Gene3D" id="3.40.630.30">
    <property type="match status" value="1"/>
</dbReference>
<evidence type="ECO:0000259" key="3">
    <source>
        <dbReference type="PROSITE" id="PS51186"/>
    </source>
</evidence>
<keyword evidence="1" id="KW-0808">Transferase</keyword>
<accession>A0A7M2WWS1</accession>
<dbReference type="RefSeq" id="WP_206292313.1">
    <property type="nucleotide sequence ID" value="NZ_CP063458.1"/>
</dbReference>
<gene>
    <name evidence="4" type="ORF">IPV69_24245</name>
</gene>
<dbReference type="InterPro" id="IPR016181">
    <property type="entry name" value="Acyl_CoA_acyltransferase"/>
</dbReference>
<dbReference type="EMBL" id="CP063458">
    <property type="protein sequence ID" value="QOV89281.1"/>
    <property type="molecule type" value="Genomic_DNA"/>
</dbReference>
<evidence type="ECO:0000256" key="2">
    <source>
        <dbReference type="ARBA" id="ARBA00023315"/>
    </source>
</evidence>
<dbReference type="Proteomes" id="UP000593765">
    <property type="component" value="Chromosome"/>
</dbReference>
<evidence type="ECO:0000313" key="5">
    <source>
        <dbReference type="Proteomes" id="UP000593765"/>
    </source>
</evidence>
<keyword evidence="5" id="KW-1185">Reference proteome</keyword>
<sequence length="301" mass="33159">MALPVIPQHALTSDQDLLRLYQRTERLWAEHLGEIEQLDVGVAVSNPQLPNVHDANRLLEATLQPGQSPQEAFDEVRRHFDRCGTRCWYWQMGVAAGVQARIPATALESPGPHDEAAGALPAYLAKRGYHRTTEDVMALTGRSGRADQDARDDARDHGGISILPARAAFRQARELAEEPDSWNPEPTLADAGMLHLDDPRCDALLAMRNGRAVGRVTVFAVGEVGRIDQVYVSASARRQGIGRLLITRALEICARSLFKHVMLSVDPSNAAAISLYNSFGFRRIGEQVNWRASVTRVSNPC</sequence>
<evidence type="ECO:0000256" key="1">
    <source>
        <dbReference type="ARBA" id="ARBA00022679"/>
    </source>
</evidence>